<evidence type="ECO:0000313" key="8">
    <source>
        <dbReference type="EMBL" id="MDP5307114.1"/>
    </source>
</evidence>
<keyword evidence="2 6" id="KW-1003">Cell membrane</keyword>
<evidence type="ECO:0000256" key="1">
    <source>
        <dbReference type="ARBA" id="ARBA00004651"/>
    </source>
</evidence>
<comment type="subcellular location">
    <subcellularLocation>
        <location evidence="1 6">Cell membrane</location>
        <topology evidence="1 6">Multi-pass membrane protein</topology>
    </subcellularLocation>
</comment>
<dbReference type="Pfam" id="PF09335">
    <property type="entry name" value="VTT_dom"/>
    <property type="match status" value="1"/>
</dbReference>
<dbReference type="EMBL" id="JAVAMQ010000006">
    <property type="protein sequence ID" value="MDP5307114.1"/>
    <property type="molecule type" value="Genomic_DNA"/>
</dbReference>
<evidence type="ECO:0000259" key="7">
    <source>
        <dbReference type="Pfam" id="PF09335"/>
    </source>
</evidence>
<dbReference type="InterPro" id="IPR032816">
    <property type="entry name" value="VTT_dom"/>
</dbReference>
<accession>A0ABT9JBR3</accession>
<evidence type="ECO:0000256" key="5">
    <source>
        <dbReference type="ARBA" id="ARBA00023136"/>
    </source>
</evidence>
<feature type="transmembrane region" description="Helical" evidence="6">
    <location>
        <begin position="162"/>
        <end position="180"/>
    </location>
</feature>
<evidence type="ECO:0000256" key="4">
    <source>
        <dbReference type="ARBA" id="ARBA00022989"/>
    </source>
</evidence>
<keyword evidence="3 6" id="KW-0812">Transmembrane</keyword>
<evidence type="ECO:0000313" key="9">
    <source>
        <dbReference type="Proteomes" id="UP001224997"/>
    </source>
</evidence>
<organism evidence="8 9">
    <name type="scientific">Paracoccus spongiarum</name>
    <dbReference type="NCBI Taxonomy" id="3064387"/>
    <lineage>
        <taxon>Bacteria</taxon>
        <taxon>Pseudomonadati</taxon>
        <taxon>Pseudomonadota</taxon>
        <taxon>Alphaproteobacteria</taxon>
        <taxon>Rhodobacterales</taxon>
        <taxon>Paracoccaceae</taxon>
        <taxon>Paracoccus</taxon>
    </lineage>
</organism>
<dbReference type="InterPro" id="IPR015414">
    <property type="entry name" value="TMEM64"/>
</dbReference>
<protein>
    <recommendedName>
        <fullName evidence="6">TVP38/TMEM64 family membrane protein</fullName>
    </recommendedName>
</protein>
<feature type="transmembrane region" description="Helical" evidence="6">
    <location>
        <begin position="130"/>
        <end position="150"/>
    </location>
</feature>
<comment type="caution">
    <text evidence="8">The sequence shown here is derived from an EMBL/GenBank/DDBJ whole genome shotgun (WGS) entry which is preliminary data.</text>
</comment>
<name>A0ABT9JBR3_9RHOB</name>
<keyword evidence="4 6" id="KW-1133">Transmembrane helix</keyword>
<keyword evidence="5 6" id="KW-0472">Membrane</keyword>
<proteinExistence type="inferred from homology"/>
<dbReference type="PANTHER" id="PTHR12677">
    <property type="entry name" value="GOLGI APPARATUS MEMBRANE PROTEIN TVP38-RELATED"/>
    <property type="match status" value="1"/>
</dbReference>
<feature type="transmembrane region" description="Helical" evidence="6">
    <location>
        <begin position="192"/>
        <end position="212"/>
    </location>
</feature>
<feature type="domain" description="VTT" evidence="7">
    <location>
        <begin position="69"/>
        <end position="182"/>
    </location>
</feature>
<comment type="similarity">
    <text evidence="6">Belongs to the TVP38/TMEM64 family.</text>
</comment>
<dbReference type="RefSeq" id="WP_305962966.1">
    <property type="nucleotide sequence ID" value="NZ_JAVAMQ010000006.1"/>
</dbReference>
<reference evidence="8 9" key="1">
    <citation type="submission" date="2023-08" db="EMBL/GenBank/DDBJ databases">
        <authorList>
            <person name="Park J.-S."/>
        </authorList>
    </citation>
    <scope>NUCLEOTIDE SEQUENCE [LARGE SCALE GENOMIC DNA]</scope>
    <source>
        <strain evidence="8 9">2205BS29-5</strain>
    </source>
</reference>
<feature type="transmembrane region" description="Helical" evidence="6">
    <location>
        <begin position="81"/>
        <end position="103"/>
    </location>
</feature>
<gene>
    <name evidence="8" type="ORF">Q5Y72_08405</name>
</gene>
<keyword evidence="9" id="KW-1185">Reference proteome</keyword>
<evidence type="ECO:0000256" key="6">
    <source>
        <dbReference type="RuleBase" id="RU366058"/>
    </source>
</evidence>
<feature type="transmembrane region" description="Helical" evidence="6">
    <location>
        <begin position="46"/>
        <end position="69"/>
    </location>
</feature>
<evidence type="ECO:0000256" key="2">
    <source>
        <dbReference type="ARBA" id="ARBA00022475"/>
    </source>
</evidence>
<evidence type="ECO:0000256" key="3">
    <source>
        <dbReference type="ARBA" id="ARBA00022692"/>
    </source>
</evidence>
<dbReference type="Proteomes" id="UP001224997">
    <property type="component" value="Unassembled WGS sequence"/>
</dbReference>
<sequence>MRQPAILLALGALILILLVALLRPDLSPAGLRDRLAGLETLRTHRPWSAAALFLLAYVAITALSLPLAVWMTLAAGALFGFWQGLVLSSFASAIGAMLAFLAARHLARDRVAARLGGRLRTVQARLDRDGAFYLFSLRLVAVVPFVAVNLLMGLTRMPALRFYWVSQLGMLPATAVYVNAGTQLARLDSLSGIVSAPVLASFAALAGLPWLARAGLRWWRRGGARG</sequence>
<dbReference type="PANTHER" id="PTHR12677:SF59">
    <property type="entry name" value="GOLGI APPARATUS MEMBRANE PROTEIN TVP38-RELATED"/>
    <property type="match status" value="1"/>
</dbReference>